<gene>
    <name evidence="1" type="ORF">SAMN05421684_0582</name>
</gene>
<accession>A0A1H3L8L1</accession>
<protein>
    <submittedName>
        <fullName evidence="1">Uncharacterized protein</fullName>
    </submittedName>
</protein>
<sequence length="97" mass="10367">MDWCYFVDPGLDVTRADRVEIGEDGIGGFAVVVTLTPADGVDYAAWTTGSAGHQIAISVEGRVLIAPDLLEPLSGDALHIIGLTETDAQTLLRQLWE</sequence>
<evidence type="ECO:0000313" key="2">
    <source>
        <dbReference type="Proteomes" id="UP000199632"/>
    </source>
</evidence>
<keyword evidence="2" id="KW-1185">Reference proteome</keyword>
<dbReference type="AlphaFoldDB" id="A0A1H3L8L1"/>
<dbReference type="Proteomes" id="UP000199632">
    <property type="component" value="Unassembled WGS sequence"/>
</dbReference>
<proteinExistence type="predicted"/>
<dbReference type="STRING" id="137265.SAMN05421684_0582"/>
<reference evidence="2" key="1">
    <citation type="submission" date="2016-10" db="EMBL/GenBank/DDBJ databases">
        <authorList>
            <person name="Varghese N."/>
            <person name="Submissions S."/>
        </authorList>
    </citation>
    <scope>NUCLEOTIDE SEQUENCE [LARGE SCALE GENOMIC DNA]</scope>
    <source>
        <strain evidence="2">DSM 44718</strain>
    </source>
</reference>
<dbReference type="EMBL" id="FNQB01000001">
    <property type="protein sequence ID" value="SDY60278.1"/>
    <property type="molecule type" value="Genomic_DNA"/>
</dbReference>
<evidence type="ECO:0000313" key="1">
    <source>
        <dbReference type="EMBL" id="SDY60278.1"/>
    </source>
</evidence>
<organism evidence="1 2">
    <name type="scientific">Asanoa ishikariensis</name>
    <dbReference type="NCBI Taxonomy" id="137265"/>
    <lineage>
        <taxon>Bacteria</taxon>
        <taxon>Bacillati</taxon>
        <taxon>Actinomycetota</taxon>
        <taxon>Actinomycetes</taxon>
        <taxon>Micromonosporales</taxon>
        <taxon>Micromonosporaceae</taxon>
        <taxon>Asanoa</taxon>
    </lineage>
</organism>
<dbReference type="Gene3D" id="3.30.1360.200">
    <property type="match status" value="1"/>
</dbReference>
<name>A0A1H3L8L1_9ACTN</name>